<dbReference type="InterPro" id="IPR023210">
    <property type="entry name" value="NADP_OxRdtase_dom"/>
</dbReference>
<dbReference type="Gene3D" id="3.20.20.100">
    <property type="entry name" value="NADP-dependent oxidoreductase domain"/>
    <property type="match status" value="1"/>
</dbReference>
<dbReference type="EC" id="1.1.1.-" evidence="3"/>
<feature type="domain" description="NADP-dependent oxidoreductase" evidence="2">
    <location>
        <begin position="39"/>
        <end position="329"/>
    </location>
</feature>
<gene>
    <name evidence="3" type="primary">yhdN_4</name>
    <name evidence="3" type="ORF">Poly41_42710</name>
</gene>
<evidence type="ECO:0000313" key="4">
    <source>
        <dbReference type="Proteomes" id="UP000319143"/>
    </source>
</evidence>
<dbReference type="SUPFAM" id="SSF51430">
    <property type="entry name" value="NAD(P)-linked oxidoreductase"/>
    <property type="match status" value="1"/>
</dbReference>
<organism evidence="3 4">
    <name type="scientific">Novipirellula artificiosorum</name>
    <dbReference type="NCBI Taxonomy" id="2528016"/>
    <lineage>
        <taxon>Bacteria</taxon>
        <taxon>Pseudomonadati</taxon>
        <taxon>Planctomycetota</taxon>
        <taxon>Planctomycetia</taxon>
        <taxon>Pirellulales</taxon>
        <taxon>Pirellulaceae</taxon>
        <taxon>Novipirellula</taxon>
    </lineage>
</organism>
<dbReference type="PANTHER" id="PTHR43364">
    <property type="entry name" value="NADH-SPECIFIC METHYLGLYOXAL REDUCTASE-RELATED"/>
    <property type="match status" value="1"/>
</dbReference>
<comment type="caution">
    <text evidence="3">The sequence shown here is derived from an EMBL/GenBank/DDBJ whole genome shotgun (WGS) entry which is preliminary data.</text>
</comment>
<dbReference type="GO" id="GO:0016491">
    <property type="term" value="F:oxidoreductase activity"/>
    <property type="evidence" value="ECO:0007669"/>
    <property type="project" value="UniProtKB-KW"/>
</dbReference>
<dbReference type="PRINTS" id="PR00069">
    <property type="entry name" value="ALDKETRDTASE"/>
</dbReference>
<evidence type="ECO:0000313" key="3">
    <source>
        <dbReference type="EMBL" id="TWU35127.1"/>
    </source>
</evidence>
<dbReference type="AlphaFoldDB" id="A0A5C6DH08"/>
<dbReference type="GO" id="GO:0005829">
    <property type="term" value="C:cytosol"/>
    <property type="evidence" value="ECO:0007669"/>
    <property type="project" value="TreeGrafter"/>
</dbReference>
<accession>A0A5C6DH08</accession>
<keyword evidence="1 3" id="KW-0560">Oxidoreductase</keyword>
<dbReference type="InterPro" id="IPR020471">
    <property type="entry name" value="AKR"/>
</dbReference>
<keyword evidence="4" id="KW-1185">Reference proteome</keyword>
<evidence type="ECO:0000256" key="1">
    <source>
        <dbReference type="ARBA" id="ARBA00023002"/>
    </source>
</evidence>
<dbReference type="InterPro" id="IPR050523">
    <property type="entry name" value="AKR_Detox_Biosynth"/>
</dbReference>
<protein>
    <submittedName>
        <fullName evidence="3">General stress protein 69</fullName>
        <ecNumber evidence="3">1.1.1.-</ecNumber>
    </submittedName>
</protein>
<reference evidence="3 4" key="1">
    <citation type="submission" date="2019-02" db="EMBL/GenBank/DDBJ databases">
        <title>Deep-cultivation of Planctomycetes and their phenomic and genomic characterization uncovers novel biology.</title>
        <authorList>
            <person name="Wiegand S."/>
            <person name="Jogler M."/>
            <person name="Boedeker C."/>
            <person name="Pinto D."/>
            <person name="Vollmers J."/>
            <person name="Rivas-Marin E."/>
            <person name="Kohn T."/>
            <person name="Peeters S.H."/>
            <person name="Heuer A."/>
            <person name="Rast P."/>
            <person name="Oberbeckmann S."/>
            <person name="Bunk B."/>
            <person name="Jeske O."/>
            <person name="Meyerdierks A."/>
            <person name="Storesund J.E."/>
            <person name="Kallscheuer N."/>
            <person name="Luecker S."/>
            <person name="Lage O.M."/>
            <person name="Pohl T."/>
            <person name="Merkel B.J."/>
            <person name="Hornburger P."/>
            <person name="Mueller R.-W."/>
            <person name="Bruemmer F."/>
            <person name="Labrenz M."/>
            <person name="Spormann A.M."/>
            <person name="Op Den Camp H."/>
            <person name="Overmann J."/>
            <person name="Amann R."/>
            <person name="Jetten M.S.M."/>
            <person name="Mascher T."/>
            <person name="Medema M.H."/>
            <person name="Devos D.P."/>
            <person name="Kaster A.-K."/>
            <person name="Ovreas L."/>
            <person name="Rohde M."/>
            <person name="Galperin M.Y."/>
            <person name="Jogler C."/>
        </authorList>
    </citation>
    <scope>NUCLEOTIDE SEQUENCE [LARGE SCALE GENOMIC DNA]</scope>
    <source>
        <strain evidence="3 4">Poly41</strain>
    </source>
</reference>
<sequence length="336" mass="37196">MKLLKRESALRRLPFFVRRTRLNPTAACVTIRPMRPSEPIVLGLWPIAGVTTLGVTPTDANATIAKAIEKGVTTFDTAYSYGYEGDSDKLLRPFLQRDRDRFQVIGKVGQRWTASHERVVDGSPEQLTADAEESLQRLGIERFDLLMLHAVDPNVDVARSAAALVALKQRGLCQEIGVCNVTASERREFVASAPCRAIQTPLNMLQREALEQLVPDCLADQTDVYVYWTLMKGLLAGKITRDHQFAEGDSRPKYAVFQGDTRRRTHDFLDAIQPIADQLGLTIAQLSISWTLSQPGITAALVGAHRPEQIEETCGAMRLSSATVAQIDSRIAQHGF</sequence>
<name>A0A5C6DH08_9BACT</name>
<proteinExistence type="predicted"/>
<dbReference type="Pfam" id="PF00248">
    <property type="entry name" value="Aldo_ket_red"/>
    <property type="match status" value="1"/>
</dbReference>
<evidence type="ECO:0000259" key="2">
    <source>
        <dbReference type="Pfam" id="PF00248"/>
    </source>
</evidence>
<dbReference type="PANTHER" id="PTHR43364:SF4">
    <property type="entry name" value="NAD(P)-LINKED OXIDOREDUCTASE SUPERFAMILY PROTEIN"/>
    <property type="match status" value="1"/>
</dbReference>
<dbReference type="EMBL" id="SJPV01000007">
    <property type="protein sequence ID" value="TWU35127.1"/>
    <property type="molecule type" value="Genomic_DNA"/>
</dbReference>
<dbReference type="Proteomes" id="UP000319143">
    <property type="component" value="Unassembled WGS sequence"/>
</dbReference>
<dbReference type="InterPro" id="IPR036812">
    <property type="entry name" value="NAD(P)_OxRdtase_dom_sf"/>
</dbReference>